<feature type="chain" id="PRO_5045905226" description="CBM2 domain-containing protein" evidence="1">
    <location>
        <begin position="25"/>
        <end position="260"/>
    </location>
</feature>
<dbReference type="EMBL" id="BAAAQN010000020">
    <property type="protein sequence ID" value="GAA2033805.1"/>
    <property type="molecule type" value="Genomic_DNA"/>
</dbReference>
<evidence type="ECO:0000259" key="2">
    <source>
        <dbReference type="PROSITE" id="PS51173"/>
    </source>
</evidence>
<reference evidence="3 4" key="1">
    <citation type="journal article" date="2019" name="Int. J. Syst. Evol. Microbiol.">
        <title>The Global Catalogue of Microorganisms (GCM) 10K type strain sequencing project: providing services to taxonomists for standard genome sequencing and annotation.</title>
        <authorList>
            <consortium name="The Broad Institute Genomics Platform"/>
            <consortium name="The Broad Institute Genome Sequencing Center for Infectious Disease"/>
            <person name="Wu L."/>
            <person name="Ma J."/>
        </authorList>
    </citation>
    <scope>NUCLEOTIDE SEQUENCE [LARGE SCALE GENOMIC DNA]</scope>
    <source>
        <strain evidence="3 4">JCM 16014</strain>
    </source>
</reference>
<dbReference type="SUPFAM" id="SSF49384">
    <property type="entry name" value="Carbohydrate-binding domain"/>
    <property type="match status" value="1"/>
</dbReference>
<dbReference type="Gene3D" id="2.60.40.290">
    <property type="match status" value="1"/>
</dbReference>
<evidence type="ECO:0000313" key="4">
    <source>
        <dbReference type="Proteomes" id="UP001500751"/>
    </source>
</evidence>
<dbReference type="RefSeq" id="WP_344666942.1">
    <property type="nucleotide sequence ID" value="NZ_BAAAQN010000020.1"/>
</dbReference>
<organism evidence="3 4">
    <name type="scientific">Catenulispora yoronensis</name>
    <dbReference type="NCBI Taxonomy" id="450799"/>
    <lineage>
        <taxon>Bacteria</taxon>
        <taxon>Bacillati</taxon>
        <taxon>Actinomycetota</taxon>
        <taxon>Actinomycetes</taxon>
        <taxon>Catenulisporales</taxon>
        <taxon>Catenulisporaceae</taxon>
        <taxon>Catenulispora</taxon>
    </lineage>
</organism>
<keyword evidence="1" id="KW-0732">Signal</keyword>
<dbReference type="Pfam" id="PF00553">
    <property type="entry name" value="CBM_2"/>
    <property type="match status" value="1"/>
</dbReference>
<dbReference type="Proteomes" id="UP001500751">
    <property type="component" value="Unassembled WGS sequence"/>
</dbReference>
<proteinExistence type="predicted"/>
<dbReference type="SMART" id="SM00637">
    <property type="entry name" value="CBD_II"/>
    <property type="match status" value="1"/>
</dbReference>
<comment type="caution">
    <text evidence="3">The sequence shown here is derived from an EMBL/GenBank/DDBJ whole genome shotgun (WGS) entry which is preliminary data.</text>
</comment>
<keyword evidence="4" id="KW-1185">Reference proteome</keyword>
<name>A0ABN2UB45_9ACTN</name>
<evidence type="ECO:0000256" key="1">
    <source>
        <dbReference type="SAM" id="SignalP"/>
    </source>
</evidence>
<feature type="domain" description="CBM2" evidence="2">
    <location>
        <begin position="151"/>
        <end position="260"/>
    </location>
</feature>
<dbReference type="InterPro" id="IPR012291">
    <property type="entry name" value="CBM2_carb-bd_dom_sf"/>
</dbReference>
<accession>A0ABN2UB45</accession>
<gene>
    <name evidence="3" type="ORF">GCM10009839_37840</name>
</gene>
<feature type="signal peptide" evidence="1">
    <location>
        <begin position="1"/>
        <end position="24"/>
    </location>
</feature>
<dbReference type="InterPro" id="IPR001919">
    <property type="entry name" value="CBD2"/>
</dbReference>
<evidence type="ECO:0000313" key="3">
    <source>
        <dbReference type="EMBL" id="GAA2033805.1"/>
    </source>
</evidence>
<sequence length="260" mass="26173">MRILRMAALMLVAFVLCGTGTASAAGPGAAGGSAAAGCTGVLALTQTFSQPSYTPDQAVTVTVTAVNCTDQALSTHLMPYGQFADSTGGRGTGCVVIDPLWLPVTIAANGTYSTSFTYSHFSGCQASQFVAYDNFYDASGALIVAGTASVPIVPATACHVSYTNQGEWQGGFTAAISITNTGKIANTAWTLTFAFGGDQKVGSVWGAGATQNGSAVTLSSLAWDSAIAPGQTINFVGLTGTWGTSDLAPSSFALNGVTCA</sequence>
<dbReference type="PROSITE" id="PS51173">
    <property type="entry name" value="CBM2"/>
    <property type="match status" value="1"/>
</dbReference>
<protein>
    <recommendedName>
        <fullName evidence="2">CBM2 domain-containing protein</fullName>
    </recommendedName>
</protein>
<dbReference type="InterPro" id="IPR008965">
    <property type="entry name" value="CBM2/CBM3_carb-bd_dom_sf"/>
</dbReference>